<evidence type="ECO:0000313" key="2">
    <source>
        <dbReference type="Proteomes" id="UP000264353"/>
    </source>
</evidence>
<reference evidence="1 2" key="1">
    <citation type="submission" date="2018-06" db="EMBL/GenBank/DDBJ databases">
        <title>WGS assembly of Brassica rapa FPsc.</title>
        <authorList>
            <person name="Bowman J."/>
            <person name="Kohchi T."/>
            <person name="Yamato K."/>
            <person name="Jenkins J."/>
            <person name="Shu S."/>
            <person name="Ishizaki K."/>
            <person name="Yamaoka S."/>
            <person name="Nishihama R."/>
            <person name="Nakamura Y."/>
            <person name="Berger F."/>
            <person name="Adam C."/>
            <person name="Aki S."/>
            <person name="Althoff F."/>
            <person name="Araki T."/>
            <person name="Arteaga-Vazquez M."/>
            <person name="Balasubrmanian S."/>
            <person name="Bauer D."/>
            <person name="Boehm C."/>
            <person name="Briginshaw L."/>
            <person name="Caballero-Perez J."/>
            <person name="Catarino B."/>
            <person name="Chen F."/>
            <person name="Chiyoda S."/>
            <person name="Chovatia M."/>
            <person name="Davies K."/>
            <person name="Delmans M."/>
            <person name="Demura T."/>
            <person name="Dierschke T."/>
            <person name="Dolan L."/>
            <person name="Dorantes-Acosta A."/>
            <person name="Eklund D."/>
            <person name="Florent S."/>
            <person name="Flores-Sandoval E."/>
            <person name="Fujiyama A."/>
            <person name="Fukuzawa H."/>
            <person name="Galik B."/>
            <person name="Grimanelli D."/>
            <person name="Grimwood J."/>
            <person name="Grossniklaus U."/>
            <person name="Hamada T."/>
            <person name="Haseloff J."/>
            <person name="Hetherington A."/>
            <person name="Higo A."/>
            <person name="Hirakawa Y."/>
            <person name="Hundley H."/>
            <person name="Ikeda Y."/>
            <person name="Inoue K."/>
            <person name="Inoue S."/>
            <person name="Ishida S."/>
            <person name="Jia Q."/>
            <person name="Kakita M."/>
            <person name="Kanazawa T."/>
            <person name="Kawai Y."/>
            <person name="Kawashima T."/>
            <person name="Kennedy M."/>
            <person name="Kinose K."/>
            <person name="Kinoshita T."/>
            <person name="Kohara Y."/>
            <person name="Koide E."/>
            <person name="Komatsu K."/>
            <person name="Kopischke S."/>
            <person name="Kubo M."/>
            <person name="Kyozuka J."/>
            <person name="Lagercrantz U."/>
            <person name="Lin S."/>
            <person name="Lindquist E."/>
            <person name="Lipzen A."/>
            <person name="Lu C."/>
            <person name="Luna E."/>
            <person name="Martienssen R."/>
            <person name="Minamino N."/>
            <person name="Mizutani M."/>
            <person name="Mizutani M."/>
            <person name="Mochizuki N."/>
            <person name="Monte I."/>
            <person name="Mosher R."/>
            <person name="Nagasaki H."/>
            <person name="Nakagami H."/>
            <person name="Naramoto S."/>
            <person name="Nishitani K."/>
            <person name="Ohtani M."/>
            <person name="Okamoto T."/>
            <person name="Okumura M."/>
            <person name="Phillips J."/>
            <person name="Pollak B."/>
            <person name="Reinders A."/>
            <person name="Roevekamp M."/>
            <person name="Sano R."/>
            <person name="Sawa S."/>
            <person name="Schmid M."/>
            <person name="Shirakawa M."/>
            <person name="Solano R."/>
            <person name="Spunde A."/>
            <person name="Suetsugu N."/>
            <person name="Sugano S."/>
            <person name="Sugiyama A."/>
            <person name="Sun R."/>
            <person name="Suzuki Y."/>
            <person name="Takenaka M."/>
            <person name="Takezawa D."/>
            <person name="Tomogane H."/>
            <person name="Tsuzuki M."/>
            <person name="Ueda T."/>
            <person name="Umeda M."/>
            <person name="Ward J."/>
            <person name="Watanabe Y."/>
            <person name="Yazaki K."/>
            <person name="Yokoyama R."/>
            <person name="Yoshitake Y."/>
            <person name="Yotsui I."/>
            <person name="Zachgo S."/>
            <person name="Schmutz J."/>
        </authorList>
    </citation>
    <scope>NUCLEOTIDE SEQUENCE [LARGE SCALE GENOMIC DNA]</scope>
    <source>
        <strain evidence="2">cv. B-3</strain>
    </source>
</reference>
<evidence type="ECO:0000313" key="1">
    <source>
        <dbReference type="EMBL" id="RID47681.1"/>
    </source>
</evidence>
<dbReference type="EMBL" id="CM010636">
    <property type="protein sequence ID" value="RID47681.1"/>
    <property type="molecule type" value="Genomic_DNA"/>
</dbReference>
<organism evidence="1 2">
    <name type="scientific">Brassica campestris</name>
    <name type="common">Field mustard</name>
    <dbReference type="NCBI Taxonomy" id="3711"/>
    <lineage>
        <taxon>Eukaryota</taxon>
        <taxon>Viridiplantae</taxon>
        <taxon>Streptophyta</taxon>
        <taxon>Embryophyta</taxon>
        <taxon>Tracheophyta</taxon>
        <taxon>Spermatophyta</taxon>
        <taxon>Magnoliopsida</taxon>
        <taxon>eudicotyledons</taxon>
        <taxon>Gunneridae</taxon>
        <taxon>Pentapetalae</taxon>
        <taxon>rosids</taxon>
        <taxon>malvids</taxon>
        <taxon>Brassicales</taxon>
        <taxon>Brassicaceae</taxon>
        <taxon>Brassiceae</taxon>
        <taxon>Brassica</taxon>
    </lineage>
</organism>
<protein>
    <submittedName>
        <fullName evidence="1">Uncharacterized protein</fullName>
    </submittedName>
</protein>
<gene>
    <name evidence="1" type="ORF">BRARA_I04259</name>
</gene>
<proteinExistence type="predicted"/>
<sequence length="119" mass="13740">MRKEGDQDKARAFPKWVCQKCHHSLTIVGVDSYAAEFLTDSLTPQQCNSLQSTELTVFFANSKGSREQHSTREMLQTPPFKIENDKVDTYSVTQSFNRLFALSCISSWFLVRQARRSWL</sequence>
<accession>A0A397Y247</accession>
<name>A0A397Y247_BRACM</name>
<dbReference type="Proteomes" id="UP000264353">
    <property type="component" value="Chromosome A9"/>
</dbReference>
<dbReference type="AlphaFoldDB" id="A0A397Y247"/>